<protein>
    <submittedName>
        <fullName evidence="2">Uncharacterized protein</fullName>
    </submittedName>
</protein>
<proteinExistence type="predicted"/>
<evidence type="ECO:0000313" key="3">
    <source>
        <dbReference type="Proteomes" id="UP000321595"/>
    </source>
</evidence>
<accession>A0A5B8XNJ2</accession>
<dbReference type="RefSeq" id="WP_146958895.1">
    <property type="nucleotide sequence ID" value="NZ_CP042467.1"/>
</dbReference>
<dbReference type="KEGG" id="bbae:FRD01_08130"/>
<dbReference type="OrthoDB" id="5482536at2"/>
<reference evidence="2 3" key="1">
    <citation type="submission" date="2019-08" db="EMBL/GenBank/DDBJ databases">
        <authorList>
            <person name="Liang Q."/>
        </authorList>
    </citation>
    <scope>NUCLEOTIDE SEQUENCE [LARGE SCALE GENOMIC DNA]</scope>
    <source>
        <strain evidence="2 3">V1718</strain>
    </source>
</reference>
<evidence type="ECO:0000313" key="2">
    <source>
        <dbReference type="EMBL" id="QED27210.1"/>
    </source>
</evidence>
<dbReference type="EMBL" id="CP042467">
    <property type="protein sequence ID" value="QED27210.1"/>
    <property type="molecule type" value="Genomic_DNA"/>
</dbReference>
<keyword evidence="3" id="KW-1185">Reference proteome</keyword>
<dbReference type="AlphaFoldDB" id="A0A5B8XNJ2"/>
<name>A0A5B8XNJ2_9DELT</name>
<feature type="region of interest" description="Disordered" evidence="1">
    <location>
        <begin position="64"/>
        <end position="101"/>
    </location>
</feature>
<organism evidence="2 3">
    <name type="scientific">Microvenator marinus</name>
    <dbReference type="NCBI Taxonomy" id="2600177"/>
    <lineage>
        <taxon>Bacteria</taxon>
        <taxon>Deltaproteobacteria</taxon>
        <taxon>Bradymonadales</taxon>
        <taxon>Microvenatoraceae</taxon>
        <taxon>Microvenator</taxon>
    </lineage>
</organism>
<evidence type="ECO:0000256" key="1">
    <source>
        <dbReference type="SAM" id="MobiDB-lite"/>
    </source>
</evidence>
<dbReference type="Proteomes" id="UP000321595">
    <property type="component" value="Chromosome"/>
</dbReference>
<feature type="compositionally biased region" description="Acidic residues" evidence="1">
    <location>
        <begin position="88"/>
        <end position="101"/>
    </location>
</feature>
<gene>
    <name evidence="2" type="ORF">FRD01_08130</name>
</gene>
<sequence length="517" mass="59411">MFKRFLKFLKGDEDVIDQHFEGSYFEHILEQVRPTIATSLEECPDHDPTLLLVVNILKGSMPNTWNQDVRSPLVDKKTPTKRPPPPPSEDEEAEVSDEEIEAEGIEEVDTLDGPSLDPEEVDEQSDQAWSRITEEIDIAELKEQLAEDPERDNTVEMDRNAVESGLLPRVDAEDVLQAGRVYLGLLLENDRLPSELQLTISETALARDLLLGYFIASTDFEEKARKLLTLVEKKFADGHFSQARLLLQLFHTDENTRITNDRNLFYEDMILRLGIKRRNKVPEEDQRKFRECLSRANSDRNALNEALHLADQKCLVKFHLAYRKDAAIDEWTKALSSSSRPEAAKAFLSVIPPNRWYLVEKSDLSLSKQVEKHVTKNALKNYIINHIRTCYFVLRAVGDTGLEAYLDSFFDWTQEKFGINGTTLMPIVYNRSMADTLTMSEILTEIYREFFEEKANEILEELPDSESLTQRLVTRLKDVDLGEVAPGYYDLGGLIFDDILEFKYPSKDFGLKLHRLT</sequence>